<keyword evidence="2" id="KW-1185">Reference proteome</keyword>
<gene>
    <name evidence="1" type="ORF">LIER_36265</name>
</gene>
<sequence>MRKAISTPKWKKRGLSSWIYPSLGRLQGNRVPLPADTTSRHTLSWVHRRHGEPVRSSKPYGDHGKTFVARHLKMVEFTIVDISEGAYNGIIRRLALSQFGDVLFLIHLKMKFLM</sequence>
<evidence type="ECO:0000313" key="2">
    <source>
        <dbReference type="Proteomes" id="UP001454036"/>
    </source>
</evidence>
<proteinExistence type="predicted"/>
<reference evidence="1 2" key="1">
    <citation type="submission" date="2024-01" db="EMBL/GenBank/DDBJ databases">
        <title>The complete chloroplast genome sequence of Lithospermum erythrorhizon: insights into the phylogenetic relationship among Boraginaceae species and the maternal lineages of purple gromwells.</title>
        <authorList>
            <person name="Okada T."/>
            <person name="Watanabe K."/>
        </authorList>
    </citation>
    <scope>NUCLEOTIDE SEQUENCE [LARGE SCALE GENOMIC DNA]</scope>
</reference>
<name>A0AAV3P843_LITER</name>
<dbReference type="EMBL" id="BAABME010016483">
    <property type="protein sequence ID" value="GAA0146157.1"/>
    <property type="molecule type" value="Genomic_DNA"/>
</dbReference>
<dbReference type="Proteomes" id="UP001454036">
    <property type="component" value="Unassembled WGS sequence"/>
</dbReference>
<dbReference type="AlphaFoldDB" id="A0AAV3P843"/>
<accession>A0AAV3P843</accession>
<evidence type="ECO:0000313" key="1">
    <source>
        <dbReference type="EMBL" id="GAA0146157.1"/>
    </source>
</evidence>
<protein>
    <submittedName>
        <fullName evidence="1">Uncharacterized protein</fullName>
    </submittedName>
</protein>
<organism evidence="1 2">
    <name type="scientific">Lithospermum erythrorhizon</name>
    <name type="common">Purple gromwell</name>
    <name type="synonym">Lithospermum officinale var. erythrorhizon</name>
    <dbReference type="NCBI Taxonomy" id="34254"/>
    <lineage>
        <taxon>Eukaryota</taxon>
        <taxon>Viridiplantae</taxon>
        <taxon>Streptophyta</taxon>
        <taxon>Embryophyta</taxon>
        <taxon>Tracheophyta</taxon>
        <taxon>Spermatophyta</taxon>
        <taxon>Magnoliopsida</taxon>
        <taxon>eudicotyledons</taxon>
        <taxon>Gunneridae</taxon>
        <taxon>Pentapetalae</taxon>
        <taxon>asterids</taxon>
        <taxon>lamiids</taxon>
        <taxon>Boraginales</taxon>
        <taxon>Boraginaceae</taxon>
        <taxon>Boraginoideae</taxon>
        <taxon>Lithospermeae</taxon>
        <taxon>Lithospermum</taxon>
    </lineage>
</organism>
<comment type="caution">
    <text evidence="1">The sequence shown here is derived from an EMBL/GenBank/DDBJ whole genome shotgun (WGS) entry which is preliminary data.</text>
</comment>